<comment type="caution">
    <text evidence="1">The sequence shown here is derived from an EMBL/GenBank/DDBJ whole genome shotgun (WGS) entry which is preliminary data.</text>
</comment>
<organism evidence="1 2">
    <name type="scientific">Chitinimonas viridis</name>
    <dbReference type="NCBI Taxonomy" id="664880"/>
    <lineage>
        <taxon>Bacteria</taxon>
        <taxon>Pseudomonadati</taxon>
        <taxon>Pseudomonadota</taxon>
        <taxon>Betaproteobacteria</taxon>
        <taxon>Neisseriales</taxon>
        <taxon>Chitinibacteraceae</taxon>
        <taxon>Chitinimonas</taxon>
    </lineage>
</organism>
<dbReference type="Proteomes" id="UP001180081">
    <property type="component" value="Unassembled WGS sequence"/>
</dbReference>
<gene>
    <name evidence="1" type="ORF">QWZ03_13700</name>
</gene>
<reference evidence="1" key="1">
    <citation type="journal article" date="2014" name="Int. J. Syst. Evol. Microbiol.">
        <title>Complete genome of a new Firmicutes species belonging to the dominant human colonic microbiota ('Ruminococcus bicirculans') reveals two chromosomes and a selective capacity to utilize plant glucans.</title>
        <authorList>
            <consortium name="NISC Comparative Sequencing Program"/>
            <person name="Wegmann U."/>
            <person name="Louis P."/>
            <person name="Goesmann A."/>
            <person name="Henrissat B."/>
            <person name="Duncan S.H."/>
            <person name="Flint H.J."/>
        </authorList>
    </citation>
    <scope>NUCLEOTIDE SEQUENCE</scope>
    <source>
        <strain evidence="1">CECT 7703</strain>
    </source>
</reference>
<name>A0ABT8B6D4_9NEIS</name>
<keyword evidence="2" id="KW-1185">Reference proteome</keyword>
<proteinExistence type="predicted"/>
<reference evidence="1" key="2">
    <citation type="submission" date="2023-06" db="EMBL/GenBank/DDBJ databases">
        <authorList>
            <person name="Lucena T."/>
            <person name="Sun Q."/>
        </authorList>
    </citation>
    <scope>NUCLEOTIDE SEQUENCE</scope>
    <source>
        <strain evidence="1">CECT 7703</strain>
    </source>
</reference>
<dbReference type="RefSeq" id="WP_290333234.1">
    <property type="nucleotide sequence ID" value="NZ_JAUFPU010000018.1"/>
</dbReference>
<evidence type="ECO:0000313" key="2">
    <source>
        <dbReference type="Proteomes" id="UP001180081"/>
    </source>
</evidence>
<sequence>MEKLHLSSTYSLQAVVSAEAMVAFNIGPDGVVYAVYACRPLDGRTTVSGWASSAKTVPTSTQVYRVIGVLGEDRILDILIANERFNIHLVQPLGQDILLACARSYYRGPDDYELNGRLYGRDGALKQEILLGDGIEDMQTTKHGEIWTSYFDEGIFGNYGWHDPIGSSGLIAWDALGQKRYEYGPPAGLDSICDCYALNVGSDDDVWCYYYTNFPLVHLYQKRIASAWHIPVRGSRAFAIAGGYALFAGSYDATDTLHLLQLLPEGKVKQMGQFVPYDEAGNALELSHVVGRGDSLWMLDTQGLGYKVRVSELLQLTRRRK</sequence>
<protein>
    <submittedName>
        <fullName evidence="1">Uncharacterized protein</fullName>
    </submittedName>
</protein>
<evidence type="ECO:0000313" key="1">
    <source>
        <dbReference type="EMBL" id="MDN3577823.1"/>
    </source>
</evidence>
<dbReference type="EMBL" id="JAUFPU010000018">
    <property type="protein sequence ID" value="MDN3577823.1"/>
    <property type="molecule type" value="Genomic_DNA"/>
</dbReference>
<accession>A0ABT8B6D4</accession>